<evidence type="ECO:0000259" key="1">
    <source>
        <dbReference type="Pfam" id="PF08818"/>
    </source>
</evidence>
<evidence type="ECO:0000313" key="3">
    <source>
        <dbReference type="Proteomes" id="UP000268844"/>
    </source>
</evidence>
<proteinExistence type="predicted"/>
<dbReference type="OrthoDB" id="9811812at2"/>
<dbReference type="SUPFAM" id="SSF159888">
    <property type="entry name" value="YdhG-like"/>
    <property type="match status" value="1"/>
</dbReference>
<dbReference type="InterPro" id="IPR014922">
    <property type="entry name" value="YdhG-like"/>
</dbReference>
<accession>A0A3S4CTQ7</accession>
<dbReference type="Pfam" id="PF08818">
    <property type="entry name" value="DUF1801"/>
    <property type="match status" value="1"/>
</dbReference>
<dbReference type="RefSeq" id="WP_126151176.1">
    <property type="nucleotide sequence ID" value="NZ_JBHTMH010000005.1"/>
</dbReference>
<feature type="domain" description="YdhG-like" evidence="1">
    <location>
        <begin position="46"/>
        <end position="137"/>
    </location>
</feature>
<keyword evidence="3" id="KW-1185">Reference proteome</keyword>
<protein>
    <recommendedName>
        <fullName evidence="1">YdhG-like domain-containing protein</fullName>
    </recommendedName>
</protein>
<dbReference type="Proteomes" id="UP000268844">
    <property type="component" value="Unassembled WGS sequence"/>
</dbReference>
<evidence type="ECO:0000313" key="2">
    <source>
        <dbReference type="EMBL" id="VDS05647.1"/>
    </source>
</evidence>
<dbReference type="EMBL" id="UZWD01000034">
    <property type="protein sequence ID" value="VDS05647.1"/>
    <property type="molecule type" value="Genomic_DNA"/>
</dbReference>
<name>A0A3S4CTQ7_9HYPH</name>
<dbReference type="Gene3D" id="3.90.1150.200">
    <property type="match status" value="1"/>
</dbReference>
<reference evidence="2 3" key="1">
    <citation type="submission" date="2018-12" db="EMBL/GenBank/DDBJ databases">
        <authorList>
            <person name="Criscuolo A."/>
        </authorList>
    </citation>
    <scope>NUCLEOTIDE SEQUENCE [LARGE SCALE GENOMIC DNA]</scope>
    <source>
        <strain evidence="2">ACIP1116281</strain>
    </source>
</reference>
<organism evidence="2 3">
    <name type="scientific">Devosia equisanguinis</name>
    <dbReference type="NCBI Taxonomy" id="2490941"/>
    <lineage>
        <taxon>Bacteria</taxon>
        <taxon>Pseudomonadati</taxon>
        <taxon>Pseudomonadota</taxon>
        <taxon>Alphaproteobacteria</taxon>
        <taxon>Hyphomicrobiales</taxon>
        <taxon>Devosiaceae</taxon>
        <taxon>Devosia</taxon>
    </lineage>
</organism>
<sequence>MTRRPALKPGPDGIVRLAGGNPQIAKGYGDEIVQRYIAAMPGWQSEVGRRLDAVITQTLPDVEKAVKWNSPLYGTETDVWFLGFHCLTRYVKVSFFQGAHLDPVPPGTSKQAHVRYLDIYETDEFDAGRFAEWVKQASLLPGERM</sequence>
<gene>
    <name evidence="2" type="ORF">DEVEQU_02790</name>
</gene>
<dbReference type="AlphaFoldDB" id="A0A3S4CTQ7"/>